<dbReference type="Gene3D" id="3.40.1280.10">
    <property type="match status" value="1"/>
</dbReference>
<evidence type="ECO:0000256" key="2">
    <source>
        <dbReference type="ARBA" id="ARBA00022603"/>
    </source>
</evidence>
<keyword evidence="10" id="KW-1185">Reference proteome</keyword>
<evidence type="ECO:0000256" key="3">
    <source>
        <dbReference type="ARBA" id="ARBA00022679"/>
    </source>
</evidence>
<evidence type="ECO:0000313" key="9">
    <source>
        <dbReference type="EMBL" id="EHB93360.1"/>
    </source>
</evidence>
<accession>G5H5C1</accession>
<dbReference type="CDD" id="cd18092">
    <property type="entry name" value="SpoU-like_TrmH"/>
    <property type="match status" value="1"/>
</dbReference>
<dbReference type="eggNOG" id="COG0566">
    <property type="taxonomic scope" value="Bacteria"/>
</dbReference>
<comment type="caution">
    <text evidence="7">Lacks conserved residue(s) required for the propagation of feature annotation.</text>
</comment>
<dbReference type="InterPro" id="IPR001537">
    <property type="entry name" value="SpoU_MeTrfase"/>
</dbReference>
<gene>
    <name evidence="7" type="primary">trmH</name>
    <name evidence="9" type="ORF">HMPREF9450_00131</name>
</gene>
<evidence type="ECO:0000256" key="4">
    <source>
        <dbReference type="ARBA" id="ARBA00022691"/>
    </source>
</evidence>
<dbReference type="PATRIC" id="fig|742725.3.peg.149"/>
<sequence length="246" mass="27410">MKNIEDSAGFPDELLARRIEYLSGFMTAERYATLCRAVDMRTRYMTVCMENTFHPQNASALVRNCEAFGVQELHAVEELCRFSPNVQIVRGTDKWIEIRKHPTTAELIGSLRGRGYRIVATTPHLDDATPETFDVAAGPFALFFGTEHAGISDEVKAGADEFLRIPMCGMVESLNVSASAAILLYSLSTRVRAMDIPAGTGVVCTADAPARAVWQLSRRDRDEVLYRWMQQTVRDPAGVLSRFRGE</sequence>
<keyword evidence="4 7" id="KW-0949">S-adenosyl-L-methionine</keyword>
<protein>
    <recommendedName>
        <fullName evidence="7">tRNA (guanosine(18)-2'-O)-methyltransferase</fullName>
        <ecNumber evidence="7">2.1.1.34</ecNumber>
    </recommendedName>
    <alternativeName>
        <fullName evidence="7">tRNA [Gm18] methyltransferase</fullName>
    </alternativeName>
</protein>
<dbReference type="EMBL" id="ADLD01000003">
    <property type="protein sequence ID" value="EHB93360.1"/>
    <property type="molecule type" value="Genomic_DNA"/>
</dbReference>
<keyword evidence="1 7" id="KW-0820">tRNA-binding</keyword>
<evidence type="ECO:0000313" key="10">
    <source>
        <dbReference type="Proteomes" id="UP000006008"/>
    </source>
</evidence>
<comment type="similarity">
    <text evidence="7">Belongs to the class IV-like SAM-binding methyltransferase superfamily. RNA methyltransferase TrmH family.</text>
</comment>
<dbReference type="GO" id="GO:0141100">
    <property type="term" value="F:tRNA (guanine(18)-2'-O)-methyltransferase activity"/>
    <property type="evidence" value="ECO:0007669"/>
    <property type="project" value="UniProtKB-UniRule"/>
</dbReference>
<dbReference type="InterPro" id="IPR029026">
    <property type="entry name" value="tRNA_m1G_MTases_N"/>
</dbReference>
<dbReference type="GeneID" id="92816557"/>
<dbReference type="HOGENOM" id="CLU_021322_4_1_10"/>
<dbReference type="EC" id="2.1.1.34" evidence="7"/>
<dbReference type="RefSeq" id="WP_009132937.1">
    <property type="nucleotide sequence ID" value="NZ_CP102250.1"/>
</dbReference>
<comment type="catalytic activity">
    <reaction evidence="7">
        <text>guanosine(18) in tRNA + S-adenosyl-L-methionine = 2'-O-methylguanosine(18) in tRNA + S-adenosyl-L-homocysteine + H(+)</text>
        <dbReference type="Rhea" id="RHEA:20077"/>
        <dbReference type="Rhea" id="RHEA-COMP:10190"/>
        <dbReference type="Rhea" id="RHEA-COMP:10192"/>
        <dbReference type="ChEBI" id="CHEBI:15378"/>
        <dbReference type="ChEBI" id="CHEBI:57856"/>
        <dbReference type="ChEBI" id="CHEBI:59789"/>
        <dbReference type="ChEBI" id="CHEBI:74269"/>
        <dbReference type="ChEBI" id="CHEBI:74445"/>
        <dbReference type="EC" id="2.1.1.34"/>
    </reaction>
</comment>
<dbReference type="HAMAP" id="MF_02060">
    <property type="entry name" value="tRNA_methyltr_TrmH"/>
    <property type="match status" value="1"/>
</dbReference>
<feature type="binding site" evidence="7">
    <location>
        <position position="165"/>
    </location>
    <ligand>
        <name>S-adenosyl-L-methionine</name>
        <dbReference type="ChEBI" id="CHEBI:59789"/>
    </ligand>
</feature>
<comment type="function">
    <text evidence="7">Catalyzes the 2'-O methylation of guanosine at position 18 in tRNA.</text>
</comment>
<evidence type="ECO:0000256" key="1">
    <source>
        <dbReference type="ARBA" id="ARBA00022555"/>
    </source>
</evidence>
<dbReference type="InterPro" id="IPR033671">
    <property type="entry name" value="TrmH"/>
</dbReference>
<keyword evidence="3 7" id="KW-0808">Transferase</keyword>
<evidence type="ECO:0000256" key="7">
    <source>
        <dbReference type="HAMAP-Rule" id="MF_02060"/>
    </source>
</evidence>
<keyword evidence="2 7" id="KW-0489">Methyltransferase</keyword>
<dbReference type="OrthoDB" id="9794400at2"/>
<evidence type="ECO:0000256" key="6">
    <source>
        <dbReference type="ARBA" id="ARBA00022884"/>
    </source>
</evidence>
<dbReference type="STRING" id="742725.HMPREF9450_00131"/>
<evidence type="ECO:0000259" key="8">
    <source>
        <dbReference type="Pfam" id="PF00588"/>
    </source>
</evidence>
<name>G5H5C1_9BACT</name>
<comment type="caution">
    <text evidence="9">The sequence shown here is derived from an EMBL/GenBank/DDBJ whole genome shotgun (WGS) entry which is preliminary data.</text>
</comment>
<reference evidence="9 10" key="1">
    <citation type="submission" date="2011-08" db="EMBL/GenBank/DDBJ databases">
        <title>The Genome Sequence of Alistipes indistinctus YIT 12060.</title>
        <authorList>
            <consortium name="The Broad Institute Genome Sequencing Platform"/>
            <person name="Earl A."/>
            <person name="Ward D."/>
            <person name="Feldgarden M."/>
            <person name="Gevers D."/>
            <person name="Morotomi M."/>
            <person name="Young S.K."/>
            <person name="Zeng Q."/>
            <person name="Gargeya S."/>
            <person name="Fitzgerald M."/>
            <person name="Haas B."/>
            <person name="Abouelleil A."/>
            <person name="Alvarado L."/>
            <person name="Arachchi H.M."/>
            <person name="Berlin A."/>
            <person name="Brown A."/>
            <person name="Chapman S.B."/>
            <person name="Chen Z."/>
            <person name="Dunbar C."/>
            <person name="Freedman E."/>
            <person name="Gearin G."/>
            <person name="Gellesch M."/>
            <person name="Goldberg J."/>
            <person name="Griggs A."/>
            <person name="Gujja S."/>
            <person name="Heiman D."/>
            <person name="Howarth C."/>
            <person name="Larson L."/>
            <person name="Lui A."/>
            <person name="MacDonald P.J.P."/>
            <person name="Montmayeur A."/>
            <person name="Murphy C."/>
            <person name="Neiman D."/>
            <person name="Pearson M."/>
            <person name="Priest M."/>
            <person name="Roberts A."/>
            <person name="Saif S."/>
            <person name="Shea T."/>
            <person name="Shenoy N."/>
            <person name="Sisk P."/>
            <person name="Stolte C."/>
            <person name="Sykes S."/>
            <person name="Wortman J."/>
            <person name="Nusbaum C."/>
            <person name="Birren B."/>
        </authorList>
    </citation>
    <scope>NUCLEOTIDE SEQUENCE [LARGE SCALE GENOMIC DNA]</scope>
    <source>
        <strain evidence="9 10">YIT 12060</strain>
    </source>
</reference>
<evidence type="ECO:0000256" key="5">
    <source>
        <dbReference type="ARBA" id="ARBA00022694"/>
    </source>
</evidence>
<dbReference type="GO" id="GO:0000049">
    <property type="term" value="F:tRNA binding"/>
    <property type="evidence" value="ECO:0007669"/>
    <property type="project" value="UniProtKB-UniRule"/>
</dbReference>
<keyword evidence="5 7" id="KW-0819">tRNA processing</keyword>
<feature type="binding site" evidence="7">
    <location>
        <position position="121"/>
    </location>
    <ligand>
        <name>S-adenosyl-L-methionine</name>
        <dbReference type="ChEBI" id="CHEBI:59789"/>
    </ligand>
</feature>
<dbReference type="InterPro" id="IPR029028">
    <property type="entry name" value="Alpha/beta_knot_MTases"/>
</dbReference>
<dbReference type="SUPFAM" id="SSF75217">
    <property type="entry name" value="alpha/beta knot"/>
    <property type="match status" value="1"/>
</dbReference>
<proteinExistence type="inferred from homology"/>
<organism evidence="9 10">
    <name type="scientific">Alistipes indistinctus YIT 12060</name>
    <dbReference type="NCBI Taxonomy" id="742725"/>
    <lineage>
        <taxon>Bacteria</taxon>
        <taxon>Pseudomonadati</taxon>
        <taxon>Bacteroidota</taxon>
        <taxon>Bacteroidia</taxon>
        <taxon>Bacteroidales</taxon>
        <taxon>Rikenellaceae</taxon>
        <taxon>Alistipes</taxon>
    </lineage>
</organism>
<keyword evidence="6 7" id="KW-0694">RNA-binding</keyword>
<dbReference type="PANTHER" id="PTHR43453">
    <property type="entry name" value="RRNA METHYLASE-LIKE"/>
    <property type="match status" value="1"/>
</dbReference>
<dbReference type="AlphaFoldDB" id="G5H5C1"/>
<feature type="binding site" evidence="7">
    <location>
        <position position="174"/>
    </location>
    <ligand>
        <name>S-adenosyl-L-methionine</name>
        <dbReference type="ChEBI" id="CHEBI:59789"/>
    </ligand>
</feature>
<feature type="domain" description="tRNA/rRNA methyltransferase SpoU type" evidence="8">
    <location>
        <begin position="45"/>
        <end position="185"/>
    </location>
</feature>
<dbReference type="GO" id="GO:0002938">
    <property type="term" value="P:tRNA guanine ribose methylation"/>
    <property type="evidence" value="ECO:0007669"/>
    <property type="project" value="UniProtKB-UniRule"/>
</dbReference>
<dbReference type="PANTHER" id="PTHR43453:SF1">
    <property type="entry name" value="TRNA_RRNA METHYLTRANSFERASE SPOU TYPE DOMAIN-CONTAINING PROTEIN"/>
    <property type="match status" value="1"/>
</dbReference>
<dbReference type="Proteomes" id="UP000006008">
    <property type="component" value="Unassembled WGS sequence"/>
</dbReference>
<dbReference type="Pfam" id="PF00588">
    <property type="entry name" value="SpoU_methylase"/>
    <property type="match status" value="1"/>
</dbReference>